<dbReference type="InterPro" id="IPR014905">
    <property type="entry name" value="HIRAN"/>
</dbReference>
<evidence type="ECO:0000313" key="6">
    <source>
        <dbReference type="Proteomes" id="UP000527143"/>
    </source>
</evidence>
<accession>A0A840YAI2</accession>
<evidence type="ECO:0000256" key="3">
    <source>
        <dbReference type="SAM" id="MobiDB-lite"/>
    </source>
</evidence>
<name>A0A840YAI2_9SPHN</name>
<evidence type="ECO:0000259" key="4">
    <source>
        <dbReference type="Pfam" id="PF08797"/>
    </source>
</evidence>
<dbReference type="AlphaFoldDB" id="A0A840YAI2"/>
<dbReference type="Gene3D" id="3.30.70.2330">
    <property type="match status" value="1"/>
</dbReference>
<proteinExistence type="predicted"/>
<protein>
    <recommendedName>
        <fullName evidence="4">HIRAN domain-containing protein</fullName>
    </recommendedName>
</protein>
<dbReference type="GO" id="GO:0016818">
    <property type="term" value="F:hydrolase activity, acting on acid anhydrides, in phosphorus-containing anhydrides"/>
    <property type="evidence" value="ECO:0007669"/>
    <property type="project" value="InterPro"/>
</dbReference>
<dbReference type="RefSeq" id="WP_184083891.1">
    <property type="nucleotide sequence ID" value="NZ_JACIJF010000001.1"/>
</dbReference>
<evidence type="ECO:0000313" key="5">
    <source>
        <dbReference type="EMBL" id="MBB5709305.1"/>
    </source>
</evidence>
<comment type="caution">
    <text evidence="5">The sequence shown here is derived from an EMBL/GenBank/DDBJ whole genome shotgun (WGS) entry which is preliminary data.</text>
</comment>
<feature type="region of interest" description="Disordered" evidence="3">
    <location>
        <begin position="110"/>
        <end position="134"/>
    </location>
</feature>
<dbReference type="GO" id="GO:0003676">
    <property type="term" value="F:nucleic acid binding"/>
    <property type="evidence" value="ECO:0007669"/>
    <property type="project" value="InterPro"/>
</dbReference>
<keyword evidence="2" id="KW-0378">Hydrolase</keyword>
<organism evidence="5 6">
    <name type="scientific">Sphingomonas xinjiangensis</name>
    <dbReference type="NCBI Taxonomy" id="643568"/>
    <lineage>
        <taxon>Bacteria</taxon>
        <taxon>Pseudomonadati</taxon>
        <taxon>Pseudomonadota</taxon>
        <taxon>Alphaproteobacteria</taxon>
        <taxon>Sphingomonadales</taxon>
        <taxon>Sphingomonadaceae</taxon>
        <taxon>Sphingomonas</taxon>
    </lineage>
</organism>
<dbReference type="EMBL" id="JACIJF010000001">
    <property type="protein sequence ID" value="MBB5709305.1"/>
    <property type="molecule type" value="Genomic_DNA"/>
</dbReference>
<dbReference type="Pfam" id="PF08797">
    <property type="entry name" value="HIRAN"/>
    <property type="match status" value="1"/>
</dbReference>
<sequence length="134" mass="14941">MPRPALSLSVVGADYPNKRGPGRRFELQICQPCEPVQLVPEPKNPADEHAIAVFSCRGIQIGYLASERAVLISGIMARGEEVRAIYQQPEPYGAVIRVAFDGEEPVLPVLKPKQPPVETVDPEHDWYPDEEWPE</sequence>
<feature type="domain" description="HIRAN" evidence="4">
    <location>
        <begin position="27"/>
        <end position="79"/>
    </location>
</feature>
<dbReference type="GO" id="GO:0008270">
    <property type="term" value="F:zinc ion binding"/>
    <property type="evidence" value="ECO:0007669"/>
    <property type="project" value="InterPro"/>
</dbReference>
<dbReference type="Proteomes" id="UP000527143">
    <property type="component" value="Unassembled WGS sequence"/>
</dbReference>
<keyword evidence="6" id="KW-1185">Reference proteome</keyword>
<evidence type="ECO:0000256" key="1">
    <source>
        <dbReference type="ARBA" id="ARBA00022723"/>
    </source>
</evidence>
<gene>
    <name evidence="5" type="ORF">FHT02_000511</name>
</gene>
<evidence type="ECO:0000256" key="2">
    <source>
        <dbReference type="ARBA" id="ARBA00022801"/>
    </source>
</evidence>
<reference evidence="5 6" key="1">
    <citation type="submission" date="2020-08" db="EMBL/GenBank/DDBJ databases">
        <title>Genomic Encyclopedia of Type Strains, Phase IV (KMG-IV): sequencing the most valuable type-strain genomes for metagenomic binning, comparative biology and taxonomic classification.</title>
        <authorList>
            <person name="Goeker M."/>
        </authorList>
    </citation>
    <scope>NUCLEOTIDE SEQUENCE [LARGE SCALE GENOMIC DNA]</scope>
    <source>
        <strain evidence="5 6">DSM 26736</strain>
    </source>
</reference>
<keyword evidence="1" id="KW-0479">Metal-binding</keyword>